<dbReference type="STRING" id="313367.JSE7799_03045"/>
<dbReference type="OrthoDB" id="9815002at2"/>
<evidence type="ECO:0000313" key="3">
    <source>
        <dbReference type="Proteomes" id="UP000049455"/>
    </source>
</evidence>
<accession>A0A0M7BEJ2</accession>
<dbReference type="Gene3D" id="1.10.530.10">
    <property type="match status" value="1"/>
</dbReference>
<proteinExistence type="predicted"/>
<keyword evidence="3" id="KW-1185">Reference proteome</keyword>
<dbReference type="Proteomes" id="UP000049455">
    <property type="component" value="Unassembled WGS sequence"/>
</dbReference>
<feature type="chain" id="PRO_5005810274" description="Sporulation related domain protein" evidence="1">
    <location>
        <begin position="17"/>
        <end position="174"/>
    </location>
</feature>
<feature type="signal peptide" evidence="1">
    <location>
        <begin position="1"/>
        <end position="16"/>
    </location>
</feature>
<keyword evidence="1" id="KW-0732">Signal</keyword>
<sequence length="174" mass="18566">MRVLILLVLLALPVRADPPPAIACSDGQFGPRHCIRADRFAADTCAQIAAEAAQHSLPPGYLARLLWQESRFDPMARSRRISPLATPTPRFAPWGVQVGYGRTQAAAQAAWNRLAPACRAAAGPGGVEYVPLTQRGPGRPTIIATRIAAPDRVGAMSICRAVSDAGCICRAFRN</sequence>
<dbReference type="EMBL" id="CYPR01000203">
    <property type="protein sequence ID" value="CUH40313.1"/>
    <property type="molecule type" value="Genomic_DNA"/>
</dbReference>
<evidence type="ECO:0000313" key="2">
    <source>
        <dbReference type="EMBL" id="CUH40313.1"/>
    </source>
</evidence>
<dbReference type="AlphaFoldDB" id="A0A0M7BEJ2"/>
<organism evidence="2 3">
    <name type="scientific">Jannaschia seosinensis</name>
    <dbReference type="NCBI Taxonomy" id="313367"/>
    <lineage>
        <taxon>Bacteria</taxon>
        <taxon>Pseudomonadati</taxon>
        <taxon>Pseudomonadota</taxon>
        <taxon>Alphaproteobacteria</taxon>
        <taxon>Rhodobacterales</taxon>
        <taxon>Roseobacteraceae</taxon>
        <taxon>Jannaschia</taxon>
    </lineage>
</organism>
<dbReference type="RefSeq" id="WP_055664378.1">
    <property type="nucleotide sequence ID" value="NZ_CYPR01000203.1"/>
</dbReference>
<gene>
    <name evidence="2" type="ORF">JSE7799_03045</name>
</gene>
<evidence type="ECO:0008006" key="4">
    <source>
        <dbReference type="Google" id="ProtNLM"/>
    </source>
</evidence>
<protein>
    <recommendedName>
        <fullName evidence="4">Sporulation related domain protein</fullName>
    </recommendedName>
</protein>
<name>A0A0M7BEJ2_9RHOB</name>
<dbReference type="SUPFAM" id="SSF53955">
    <property type="entry name" value="Lysozyme-like"/>
    <property type="match status" value="1"/>
</dbReference>
<evidence type="ECO:0000256" key="1">
    <source>
        <dbReference type="SAM" id="SignalP"/>
    </source>
</evidence>
<dbReference type="InterPro" id="IPR023346">
    <property type="entry name" value="Lysozyme-like_dom_sf"/>
</dbReference>
<reference evidence="2 3" key="1">
    <citation type="submission" date="2015-09" db="EMBL/GenBank/DDBJ databases">
        <authorList>
            <person name="Jackson K.R."/>
            <person name="Lunt B.L."/>
            <person name="Fisher J.N.B."/>
            <person name="Gardner A.V."/>
            <person name="Bailey M.E."/>
            <person name="Deus L.M."/>
            <person name="Earl A.S."/>
            <person name="Gibby P.D."/>
            <person name="Hartmann K.A."/>
            <person name="Liu J.E."/>
            <person name="Manci A.M."/>
            <person name="Nielsen D.A."/>
            <person name="Solomon M.B."/>
            <person name="Breakwell D.P."/>
            <person name="Burnett S.H."/>
            <person name="Grose J.H."/>
        </authorList>
    </citation>
    <scope>NUCLEOTIDE SEQUENCE [LARGE SCALE GENOMIC DNA]</scope>
    <source>
        <strain evidence="2 3">CECT 7799</strain>
    </source>
</reference>